<reference evidence="3 4" key="1">
    <citation type="journal article" date="2010" name="Int. J. Syst. Evol. Microbiol.">
        <title>Thiohalobacter thiocyanaticus gen. nov., sp. nov., a moderately halophilic, sulfur-oxidizing gammaproteobacterium from hypersaline lakes, that utilizes thiocyanate.</title>
        <authorList>
            <person name="Sorokin D.Y."/>
            <person name="Kovaleva O.L."/>
            <person name="Tourova T.P."/>
            <person name="Muyzer G."/>
        </authorList>
    </citation>
    <scope>NUCLEOTIDE SEQUENCE [LARGE SCALE GENOMIC DNA]</scope>
    <source>
        <strain evidence="3 4">Hrh1</strain>
    </source>
</reference>
<keyword evidence="1" id="KW-0812">Transmembrane</keyword>
<feature type="chain" id="PRO_5019087933" evidence="2">
    <location>
        <begin position="23"/>
        <end position="209"/>
    </location>
</feature>
<keyword evidence="4" id="KW-1185">Reference proteome</keyword>
<dbReference type="Proteomes" id="UP000287798">
    <property type="component" value="Unassembled WGS sequence"/>
</dbReference>
<evidence type="ECO:0000313" key="3">
    <source>
        <dbReference type="EMBL" id="RRQ21125.1"/>
    </source>
</evidence>
<name>A0A426QH87_9GAMM</name>
<evidence type="ECO:0000256" key="1">
    <source>
        <dbReference type="SAM" id="Phobius"/>
    </source>
</evidence>
<evidence type="ECO:0000313" key="4">
    <source>
        <dbReference type="Proteomes" id="UP000287798"/>
    </source>
</evidence>
<evidence type="ECO:0000256" key="2">
    <source>
        <dbReference type="SAM" id="SignalP"/>
    </source>
</evidence>
<gene>
    <name evidence="3" type="ORF">D6C00_03550</name>
</gene>
<dbReference type="EMBL" id="QZMU01000001">
    <property type="protein sequence ID" value="RRQ21125.1"/>
    <property type="molecule type" value="Genomic_DNA"/>
</dbReference>
<dbReference type="InterPro" id="IPR022472">
    <property type="entry name" value="VPLPA-CTERM"/>
</dbReference>
<keyword evidence="1" id="KW-0472">Membrane</keyword>
<protein>
    <submittedName>
        <fullName evidence="3">VPLPA-CTERM sorting domain-containing protein</fullName>
    </submittedName>
</protein>
<feature type="signal peptide" evidence="2">
    <location>
        <begin position="1"/>
        <end position="22"/>
    </location>
</feature>
<dbReference type="NCBIfam" id="TIGR03370">
    <property type="entry name" value="VPLPA-CTERM"/>
    <property type="match status" value="1"/>
</dbReference>
<accession>A0A426QH87</accession>
<keyword evidence="2" id="KW-0732">Signal</keyword>
<comment type="caution">
    <text evidence="3">The sequence shown here is derived from an EMBL/GenBank/DDBJ whole genome shotgun (WGS) entry which is preliminary data.</text>
</comment>
<feature type="transmembrane region" description="Helical" evidence="1">
    <location>
        <begin position="184"/>
        <end position="204"/>
    </location>
</feature>
<dbReference type="PROSITE" id="PS51257">
    <property type="entry name" value="PROKAR_LIPOPROTEIN"/>
    <property type="match status" value="1"/>
</dbReference>
<dbReference type="AlphaFoldDB" id="A0A426QH87"/>
<proteinExistence type="predicted"/>
<sequence>MNKLITMASAAAIFSVSLQAGAQSCFADGYAYSGSLTALSSTGDVVSVDTGLSGSVNYDSCTGSGSFVLDSTVVMAGVEFSFSALGLNANADGSVHMSGTVQQLDSNGDPHLAPFDFSYDFAADVLQDDAFGVELDILALDGDGDGILGNQVTSGAWTGLSGIFEGTFSNLGNNGNNFPAYSPVPVPAAVWLFGTGLVGLVGMARRKTS</sequence>
<dbReference type="RefSeq" id="WP_125180341.1">
    <property type="nucleotide sequence ID" value="NZ_QZMU01000001.1"/>
</dbReference>
<keyword evidence="1" id="KW-1133">Transmembrane helix</keyword>
<organism evidence="3 4">
    <name type="scientific">Thiohalobacter thiocyanaticus</name>
    <dbReference type="NCBI Taxonomy" id="585455"/>
    <lineage>
        <taxon>Bacteria</taxon>
        <taxon>Pseudomonadati</taxon>
        <taxon>Pseudomonadota</taxon>
        <taxon>Gammaproteobacteria</taxon>
        <taxon>Thiohalobacterales</taxon>
        <taxon>Thiohalobacteraceae</taxon>
        <taxon>Thiohalobacter</taxon>
    </lineage>
</organism>